<keyword evidence="1" id="KW-1133">Transmembrane helix</keyword>
<dbReference type="Proteomes" id="UP001642540">
    <property type="component" value="Unassembled WGS sequence"/>
</dbReference>
<evidence type="ECO:0000313" key="2">
    <source>
        <dbReference type="EMBL" id="CAL8068414.1"/>
    </source>
</evidence>
<evidence type="ECO:0000256" key="1">
    <source>
        <dbReference type="SAM" id="Phobius"/>
    </source>
</evidence>
<evidence type="ECO:0000313" key="3">
    <source>
        <dbReference type="Proteomes" id="UP001642540"/>
    </source>
</evidence>
<feature type="transmembrane region" description="Helical" evidence="1">
    <location>
        <begin position="414"/>
        <end position="434"/>
    </location>
</feature>
<reference evidence="2 3" key="1">
    <citation type="submission" date="2024-08" db="EMBL/GenBank/DDBJ databases">
        <authorList>
            <person name="Cucini C."/>
            <person name="Frati F."/>
        </authorList>
    </citation>
    <scope>NUCLEOTIDE SEQUENCE [LARGE SCALE GENOMIC DNA]</scope>
</reference>
<organism evidence="2 3">
    <name type="scientific">Orchesella dallaii</name>
    <dbReference type="NCBI Taxonomy" id="48710"/>
    <lineage>
        <taxon>Eukaryota</taxon>
        <taxon>Metazoa</taxon>
        <taxon>Ecdysozoa</taxon>
        <taxon>Arthropoda</taxon>
        <taxon>Hexapoda</taxon>
        <taxon>Collembola</taxon>
        <taxon>Entomobryomorpha</taxon>
        <taxon>Entomobryoidea</taxon>
        <taxon>Orchesellidae</taxon>
        <taxon>Orchesellinae</taxon>
        <taxon>Orchesella</taxon>
    </lineage>
</organism>
<feature type="transmembrane region" description="Helical" evidence="1">
    <location>
        <begin position="358"/>
        <end position="378"/>
    </location>
</feature>
<feature type="transmembrane region" description="Helical" evidence="1">
    <location>
        <begin position="704"/>
        <end position="724"/>
    </location>
</feature>
<name>A0ABP1PLC9_9HEXA</name>
<sequence>MVENCMTMKSNSKRTFEQLTVKFPSYMLNLLLIVLLILCEVYGSPSRTEPLRNFGFLELKEDLYKQCTVQFNQMYALTLGSNCSDYFVVILTSNTSERFDLSSFYYPTFQSQRHQKVCIVNIIVHGRIKYSSNIKFNLPPFKDSVNRIVHPNYVVLLATTKQKTVPRSTLYTTLPRNMLSSIFILIIFGNSGGIKTVHLSCFNCPKPPKMINDLKRKGDVFKLTALIPWTDVSSTKVHLDDYWRTLHLNLNQIGFYNSDRISRKFNKTSTGIRCFNRNDERDSEQNCLYNILLHRNNCTVPDCKNLLKFSFVHFPAVYILEGMVEFAYYFPFGTQFDSVKFIMILSTDDQRKASTFEGLFSTFSLSVWLYLFLAILLVSIALSKFTGTPYSLSSLWVVAILLENDGNLNEQSEWTMGHLLVFWLYGSLLIRNFYTSQMYSHLTTQPEPSDLPKSINEMFLNSSVMILADDNLATKLSQQFKQITGLKIVTSRKALQTHGYFKRIRVMSTASKEFSLQIVKNASLSLPLSCEDFVEKHFEFKENSNRLCPTSKRFAFLYNSISWRGMTSPRFVLPALKVFRTRQIYEPTNYLSFMSQSLIWLTYQKLFFTEQFHQQFGYLVDSGLYSWFKHNYDIMVQTQVLKNINVEGGFQKKMNFYTYATHIVRNEDKISSEQYEDDQTMNSDENDEDSSYLLMKEFKIVMRFHSLLCACCVLFLIFEIVHYYKTGNKYA</sequence>
<proteinExistence type="predicted"/>
<keyword evidence="1" id="KW-0472">Membrane</keyword>
<protein>
    <submittedName>
        <fullName evidence="2">Uncharacterized protein</fullName>
    </submittedName>
</protein>
<keyword evidence="1" id="KW-0812">Transmembrane</keyword>
<comment type="caution">
    <text evidence="2">The sequence shown here is derived from an EMBL/GenBank/DDBJ whole genome shotgun (WGS) entry which is preliminary data.</text>
</comment>
<accession>A0ABP1PLC9</accession>
<dbReference type="EMBL" id="CAXLJM020000001">
    <property type="protein sequence ID" value="CAL8068414.1"/>
    <property type="molecule type" value="Genomic_DNA"/>
</dbReference>
<keyword evidence="3" id="KW-1185">Reference proteome</keyword>
<gene>
    <name evidence="2" type="ORF">ODALV1_LOCUS260</name>
</gene>